<accession>A0A0C5VIA9</accession>
<evidence type="ECO:0000259" key="5">
    <source>
        <dbReference type="Pfam" id="PF02954"/>
    </source>
</evidence>
<dbReference type="Gene3D" id="1.10.10.60">
    <property type="entry name" value="Homeodomain-like"/>
    <property type="match status" value="1"/>
</dbReference>
<dbReference type="GO" id="GO:0043565">
    <property type="term" value="F:sequence-specific DNA binding"/>
    <property type="evidence" value="ECO:0007669"/>
    <property type="project" value="InterPro"/>
</dbReference>
<evidence type="ECO:0000256" key="2">
    <source>
        <dbReference type="ARBA" id="ARBA00023125"/>
    </source>
</evidence>
<dbReference type="PANTHER" id="PTHR47918:SF1">
    <property type="entry name" value="DNA-BINDING PROTEIN FIS"/>
    <property type="match status" value="1"/>
</dbReference>
<organism evidence="6 7">
    <name type="scientific">Gynuella sunshinyii YC6258</name>
    <dbReference type="NCBI Taxonomy" id="1445510"/>
    <lineage>
        <taxon>Bacteria</taxon>
        <taxon>Pseudomonadati</taxon>
        <taxon>Pseudomonadota</taxon>
        <taxon>Gammaproteobacteria</taxon>
        <taxon>Oceanospirillales</taxon>
        <taxon>Saccharospirillaceae</taxon>
        <taxon>Gynuella</taxon>
    </lineage>
</organism>
<evidence type="ECO:0000256" key="4">
    <source>
        <dbReference type="SAM" id="MobiDB-lite"/>
    </source>
</evidence>
<evidence type="ECO:0000256" key="1">
    <source>
        <dbReference type="ARBA" id="ARBA00008559"/>
    </source>
</evidence>
<gene>
    <name evidence="6" type="ORF">YC6258_02364</name>
</gene>
<dbReference type="PANTHER" id="PTHR47918">
    <property type="entry name" value="DNA-BINDING PROTEIN FIS"/>
    <property type="match status" value="1"/>
</dbReference>
<dbReference type="OrthoDB" id="9802388at2"/>
<dbReference type="Proteomes" id="UP000032266">
    <property type="component" value="Chromosome"/>
</dbReference>
<feature type="region of interest" description="Disordered" evidence="4">
    <location>
        <begin position="1"/>
        <end position="26"/>
    </location>
</feature>
<name>A0A0C5VIA9_9GAMM</name>
<dbReference type="HOGENOM" id="CLU_158040_3_1_6"/>
<dbReference type="InterPro" id="IPR009057">
    <property type="entry name" value="Homeodomain-like_sf"/>
</dbReference>
<feature type="compositionally biased region" description="Polar residues" evidence="4">
    <location>
        <begin position="1"/>
        <end position="24"/>
    </location>
</feature>
<comment type="similarity">
    <text evidence="1">Belongs to the transcriptional regulatory Fis family.</text>
</comment>
<evidence type="ECO:0000313" key="6">
    <source>
        <dbReference type="EMBL" id="AJQ94402.1"/>
    </source>
</evidence>
<keyword evidence="2" id="KW-0238">DNA-binding</keyword>
<dbReference type="AlphaFoldDB" id="A0A0C5VIA9"/>
<dbReference type="InterPro" id="IPR050207">
    <property type="entry name" value="Trans_regulatory_Fis"/>
</dbReference>
<evidence type="ECO:0000313" key="7">
    <source>
        <dbReference type="Proteomes" id="UP000032266"/>
    </source>
</evidence>
<dbReference type="NCBIfam" id="NF001659">
    <property type="entry name" value="PRK00430.1"/>
    <property type="match status" value="1"/>
</dbReference>
<dbReference type="KEGG" id="gsn:YC6258_02364"/>
<dbReference type="PRINTS" id="PR01591">
    <property type="entry name" value="DNABINDNGFIS"/>
</dbReference>
<dbReference type="SUPFAM" id="SSF46689">
    <property type="entry name" value="Homeodomain-like"/>
    <property type="match status" value="1"/>
</dbReference>
<dbReference type="STRING" id="1445510.YC6258_02364"/>
<evidence type="ECO:0000256" key="3">
    <source>
        <dbReference type="ARBA" id="ARBA00029540"/>
    </source>
</evidence>
<reference evidence="6 7" key="1">
    <citation type="submission" date="2014-01" db="EMBL/GenBank/DDBJ databases">
        <title>Full genme sequencing of cellulolytic bacterium Gynuella sunshinyii YC6258T gen. nov., sp. nov.</title>
        <authorList>
            <person name="Khan H."/>
            <person name="Chung E.J."/>
            <person name="Chung Y.R."/>
        </authorList>
    </citation>
    <scope>NUCLEOTIDE SEQUENCE [LARGE SCALE GENOMIC DNA]</scope>
    <source>
        <strain evidence="6 7">YC6258</strain>
    </source>
</reference>
<dbReference type="PIRSF" id="PIRSF002097">
    <property type="entry name" value="DNA-binding_Fis"/>
    <property type="match status" value="1"/>
</dbReference>
<dbReference type="InterPro" id="IPR002197">
    <property type="entry name" value="HTH_Fis"/>
</dbReference>
<proteinExistence type="inferred from homology"/>
<dbReference type="PRINTS" id="PR01590">
    <property type="entry name" value="HTHFIS"/>
</dbReference>
<dbReference type="PATRIC" id="fig|1445510.3.peg.2320"/>
<feature type="domain" description="DNA binding HTH" evidence="5">
    <location>
        <begin position="54"/>
        <end position="94"/>
    </location>
</feature>
<protein>
    <recommendedName>
        <fullName evidence="3">Putative Fis-like DNA-binding protein</fullName>
    </recommendedName>
</protein>
<dbReference type="EMBL" id="CP007142">
    <property type="protein sequence ID" value="AJQ94402.1"/>
    <property type="molecule type" value="Genomic_DNA"/>
</dbReference>
<dbReference type="Pfam" id="PF02954">
    <property type="entry name" value="HTH_8"/>
    <property type="match status" value="1"/>
</dbReference>
<dbReference type="GO" id="GO:0006355">
    <property type="term" value="P:regulation of DNA-templated transcription"/>
    <property type="evidence" value="ECO:0007669"/>
    <property type="project" value="InterPro"/>
</dbReference>
<sequence length="97" mass="10861">MSIDTLENSSQSHEPASLKSTQHPTLRDSVEKAMENYFSQLGGEDVKDVYHMVLSEVEAPLLEAVMAFTRNNQTHASEVLGLNRGTLRKKLKQYGLL</sequence>
<keyword evidence="7" id="KW-1185">Reference proteome</keyword>
<dbReference type="InterPro" id="IPR005412">
    <property type="entry name" value="Fis_DNA-bd"/>
</dbReference>
<dbReference type="RefSeq" id="WP_044616935.1">
    <property type="nucleotide sequence ID" value="NZ_CP007142.1"/>
</dbReference>